<reference evidence="2 3" key="1">
    <citation type="submission" date="2022-08" db="EMBL/GenBank/DDBJ databases">
        <title>Whole genome sequencing-based tracing of a 2022 introduction and outbreak of Xanthomonas hortorum pv. pelargonii.</title>
        <authorList>
            <person name="Iruegas-Bocardo F."/>
            <person name="Weisberg A.K."/>
            <person name="Riutta E.R."/>
            <person name="Kilday K."/>
            <person name="Bonkowski J.C."/>
            <person name="Creswell T."/>
            <person name="Daughtrey M.L."/>
            <person name="Rane K."/>
            <person name="Grunwald N.J."/>
            <person name="Chang J.H."/>
            <person name="Putnam M.L."/>
        </authorList>
    </citation>
    <scope>NUCLEOTIDE SEQUENCE [LARGE SCALE GENOMIC DNA]</scope>
    <source>
        <strain evidence="2 3">22-325</strain>
    </source>
</reference>
<dbReference type="EMBL" id="CP103840">
    <property type="protein sequence ID" value="WOB26942.1"/>
    <property type="molecule type" value="Genomic_DNA"/>
</dbReference>
<feature type="domain" description="DUF4935" evidence="1">
    <location>
        <begin position="8"/>
        <end position="174"/>
    </location>
</feature>
<evidence type="ECO:0000313" key="3">
    <source>
        <dbReference type="Proteomes" id="UP001304534"/>
    </source>
</evidence>
<evidence type="ECO:0000313" key="2">
    <source>
        <dbReference type="EMBL" id="WOB26942.1"/>
    </source>
</evidence>
<sequence>MAKPAKRVFVDANTWISWGYKFGRAEASTLQDLVEHGLVRVLVTDLTITEIAKRFTKIEFDKVEPLTKAELRTAAKRYLEIEVPEMDRDTLRRSIFNHQLEAVTDALKERFRVDVRGIDTVKPSTVLNDYTHGIGLFGPSAKKDQFPDAFIFAAIAATASIDVPVIVLSQDGDFTEACIKHEHITRVSTMPGLLEVLGLQPEDKALMAVVEAEVELFEESMTDALADHTLDADDVEDAEVELLELLRIEDLEVRSLYRIIEGENTYIGFGHCSTELEVSYSHPDWDNAIWDSEDKRLIPIDTVEGKTSASTRNFAFSFLVDMEDGKPVSVYDCEVRETWGVYLSIQPYDPYQ</sequence>
<organism evidence="2 3">
    <name type="scientific">Xanthomonas dyei</name>
    <dbReference type="NCBI Taxonomy" id="743699"/>
    <lineage>
        <taxon>Bacteria</taxon>
        <taxon>Pseudomonadati</taxon>
        <taxon>Pseudomonadota</taxon>
        <taxon>Gammaproteobacteria</taxon>
        <taxon>Lysobacterales</taxon>
        <taxon>Lysobacteraceae</taxon>
        <taxon>Xanthomonas</taxon>
    </lineage>
</organism>
<keyword evidence="3" id="KW-1185">Reference proteome</keyword>
<dbReference type="GeneID" id="95582775"/>
<gene>
    <name evidence="2" type="ORF">NYR99_02850</name>
</gene>
<dbReference type="InterPro" id="IPR032557">
    <property type="entry name" value="DUF4935"/>
</dbReference>
<evidence type="ECO:0000259" key="1">
    <source>
        <dbReference type="Pfam" id="PF16289"/>
    </source>
</evidence>
<dbReference type="Proteomes" id="UP001304534">
    <property type="component" value="Chromosome"/>
</dbReference>
<dbReference type="Pfam" id="PF16289">
    <property type="entry name" value="PIN_12"/>
    <property type="match status" value="1"/>
</dbReference>
<accession>A0ABZ0DE88</accession>
<name>A0ABZ0DE88_9XANT</name>
<protein>
    <submittedName>
        <fullName evidence="2">PIN domain-containing protein</fullName>
    </submittedName>
</protein>
<dbReference type="RefSeq" id="WP_316690081.1">
    <property type="nucleotide sequence ID" value="NZ_CP103837.1"/>
</dbReference>
<proteinExistence type="predicted"/>